<dbReference type="InterPro" id="IPR002611">
    <property type="entry name" value="IstB_ATP-bd"/>
</dbReference>
<dbReference type="PIRSF" id="PIRSF003073">
    <property type="entry name" value="DNAC_TnpB_IstB"/>
    <property type="match status" value="1"/>
</dbReference>
<gene>
    <name evidence="4" type="ORF">DD236_07135</name>
</gene>
<organism evidence="4 5">
    <name type="scientific">Ancrocorticia populi</name>
    <dbReference type="NCBI Taxonomy" id="2175228"/>
    <lineage>
        <taxon>Bacteria</taxon>
        <taxon>Bacillati</taxon>
        <taxon>Actinomycetota</taxon>
        <taxon>Actinomycetes</taxon>
        <taxon>Actinomycetales</taxon>
        <taxon>Actinomycetaceae</taxon>
        <taxon>Ancrocorticia</taxon>
    </lineage>
</organism>
<feature type="domain" description="IstB-like ATP-binding" evidence="3">
    <location>
        <begin position="47"/>
        <end position="252"/>
    </location>
</feature>
<reference evidence="5" key="1">
    <citation type="submission" date="2018-05" db="EMBL/GenBank/DDBJ databases">
        <authorList>
            <person name="Li Y."/>
        </authorList>
    </citation>
    <scope>NUCLEOTIDE SEQUENCE [LARGE SCALE GENOMIC DNA]</scope>
    <source>
        <strain evidence="5">sk1b4</strain>
    </source>
</reference>
<dbReference type="PANTHER" id="PTHR30050:SF4">
    <property type="entry name" value="ATP-BINDING PROTEIN RV3427C IN INSERTION SEQUENCE-RELATED"/>
    <property type="match status" value="1"/>
</dbReference>
<evidence type="ECO:0000256" key="1">
    <source>
        <dbReference type="ARBA" id="ARBA00022741"/>
    </source>
</evidence>
<keyword evidence="5" id="KW-1185">Reference proteome</keyword>
<dbReference type="AlphaFoldDB" id="A0A2V1K7L3"/>
<dbReference type="CDD" id="cd00009">
    <property type="entry name" value="AAA"/>
    <property type="match status" value="1"/>
</dbReference>
<protein>
    <submittedName>
        <fullName evidence="4">AAA family ATPase</fullName>
    </submittedName>
</protein>
<keyword evidence="2" id="KW-0067">ATP-binding</keyword>
<dbReference type="Pfam" id="PF01695">
    <property type="entry name" value="IstB_IS21"/>
    <property type="match status" value="1"/>
</dbReference>
<dbReference type="InterPro" id="IPR027417">
    <property type="entry name" value="P-loop_NTPase"/>
</dbReference>
<dbReference type="NCBIfam" id="NF038214">
    <property type="entry name" value="IS21_help_AAA"/>
    <property type="match status" value="1"/>
</dbReference>
<dbReference type="InterPro" id="IPR028350">
    <property type="entry name" value="DNAC/IstB-like"/>
</dbReference>
<dbReference type="GO" id="GO:0005524">
    <property type="term" value="F:ATP binding"/>
    <property type="evidence" value="ECO:0007669"/>
    <property type="project" value="UniProtKB-KW"/>
</dbReference>
<dbReference type="OrthoDB" id="9773429at2"/>
<comment type="caution">
    <text evidence="4">The sequence shown here is derived from an EMBL/GenBank/DDBJ whole genome shotgun (WGS) entry which is preliminary data.</text>
</comment>
<accession>A0A2V1K7L3</accession>
<dbReference type="Proteomes" id="UP000245283">
    <property type="component" value="Unassembled WGS sequence"/>
</dbReference>
<evidence type="ECO:0000259" key="3">
    <source>
        <dbReference type="Pfam" id="PF01695"/>
    </source>
</evidence>
<keyword evidence="1" id="KW-0547">Nucleotide-binding</keyword>
<dbReference type="GO" id="GO:0006260">
    <property type="term" value="P:DNA replication"/>
    <property type="evidence" value="ECO:0007669"/>
    <property type="project" value="TreeGrafter"/>
</dbReference>
<dbReference type="Gene3D" id="3.40.50.300">
    <property type="entry name" value="P-loop containing nucleotide triphosphate hydrolases"/>
    <property type="match status" value="1"/>
</dbReference>
<evidence type="ECO:0000256" key="2">
    <source>
        <dbReference type="ARBA" id="ARBA00022840"/>
    </source>
</evidence>
<name>A0A2V1K7L3_9ACTO</name>
<dbReference type="PANTHER" id="PTHR30050">
    <property type="entry name" value="CHROMOSOMAL REPLICATION INITIATOR PROTEIN DNAA"/>
    <property type="match status" value="1"/>
</dbReference>
<dbReference type="RefSeq" id="WP_109093681.1">
    <property type="nucleotide sequence ID" value="NZ_QETB01000003.1"/>
</dbReference>
<evidence type="ECO:0000313" key="4">
    <source>
        <dbReference type="EMBL" id="PWF26608.1"/>
    </source>
</evidence>
<evidence type="ECO:0000313" key="5">
    <source>
        <dbReference type="Proteomes" id="UP000245283"/>
    </source>
</evidence>
<dbReference type="SUPFAM" id="SSF52540">
    <property type="entry name" value="P-loop containing nucleoside triphosphate hydrolases"/>
    <property type="match status" value="1"/>
</dbReference>
<dbReference type="EMBL" id="QETB01000003">
    <property type="protein sequence ID" value="PWF26608.1"/>
    <property type="molecule type" value="Genomic_DNA"/>
</dbReference>
<dbReference type="InterPro" id="IPR047661">
    <property type="entry name" value="IstB"/>
</dbReference>
<proteinExistence type="predicted"/>
<sequence length="256" mass="28341">MTSKPITTPATCPHPGELLTTVRAHAKEARLTGQVLDTQLATITSDQLVFLAAYLEAEITSRRASARRRLIAAAHLPTIKTLTGYDWDRLTLPSTLTPANLAELEFLTRAEDLICYGDVGCGKTHLATALTHTACQNGIKARFTTAADLVMTLRKAKNEGRLDRELAQLARFQLLTIDELGYLPIDPEGARLLFQVINNTYEKTSLIITTNIEFSRWGTIFGDDNIAAAIIDRLIHHGHLIRHTGTSWRVENALMK</sequence>